<proteinExistence type="predicted"/>
<dbReference type="Proteomes" id="UP000326018">
    <property type="component" value="Unassembled WGS sequence"/>
</dbReference>
<protein>
    <submittedName>
        <fullName evidence="1">Uncharacterized protein</fullName>
    </submittedName>
</protein>
<accession>A0A5E7ENB1</accession>
<reference evidence="1 2" key="1">
    <citation type="submission" date="2019-09" db="EMBL/GenBank/DDBJ databases">
        <authorList>
            <person name="Chandra G."/>
            <person name="Truman W A."/>
        </authorList>
    </citation>
    <scope>NUCLEOTIDE SEQUENCE [LARGE SCALE GENOMIC DNA]</scope>
    <source>
        <strain evidence="1">PS712</strain>
    </source>
</reference>
<dbReference type="AlphaFoldDB" id="A0A5E7ENB1"/>
<gene>
    <name evidence="1" type="ORF">PS712_04783</name>
</gene>
<dbReference type="OrthoDB" id="6434659at2"/>
<dbReference type="RefSeq" id="WP_150704586.1">
    <property type="nucleotide sequence ID" value="NZ_CABVIB010000031.1"/>
</dbReference>
<evidence type="ECO:0000313" key="2">
    <source>
        <dbReference type="Proteomes" id="UP000326018"/>
    </source>
</evidence>
<sequence length="594" mass="65080">MRVVQLAPVQVASLNLEGSREGNARLGLIDLIRLSNTAGNMTVLVATEDSIKHTVELCFKDSVLVCENEKNEAKQCVVNALQHTLDHSRHFLDAPGQSKAVAVLQQISKDYLQEGGEDISPLVLGKVLAEVGASIVLPANKMLGASMAAREAPRTQTECLINWISLLRSEGEKSGSVVLGELVKKAQDLWMSGEVSIQSVNFLLQNAIEVTEQVSLKNLCVTAVALQGQLAKAAELWAVIPKASGELLDGGHPYARFHENPYGRVFDSTMVECFVSNPPVEVKSTTHALGLELAKHLMAFEEGDILFVAEKLQTRVRDDQRFWGELKPTLGDFLKAENPSDLLASLNALLRSPPVDGIDVILIQYLLVKIGDSMQVRDENSRASSDLMAPWMATASSNYKKVIVPAVNRLKSPGPALDYSIPTAGTTQSHQPPVLANDWMVSSRRPAMSYRPDFTNISPEVLTALESGLPYVGGVSGSAGVILHWASYLNGKQNLGLDMRHVLMGALMFLNYDGGHGVHEVLWTANQLDASLKLEFDLQSQGEVKDFIGCYNQFEKLYESSSCHADVQQAMTVAWERTISYFRKNSFFSEVERT</sequence>
<name>A0A5E7ENB1_PSEFL</name>
<organism evidence="1 2">
    <name type="scientific">Pseudomonas fluorescens</name>
    <dbReference type="NCBI Taxonomy" id="294"/>
    <lineage>
        <taxon>Bacteria</taxon>
        <taxon>Pseudomonadati</taxon>
        <taxon>Pseudomonadota</taxon>
        <taxon>Gammaproteobacteria</taxon>
        <taxon>Pseudomonadales</taxon>
        <taxon>Pseudomonadaceae</taxon>
        <taxon>Pseudomonas</taxon>
    </lineage>
</organism>
<dbReference type="EMBL" id="CABVIB010000031">
    <property type="protein sequence ID" value="VVO28072.1"/>
    <property type="molecule type" value="Genomic_DNA"/>
</dbReference>
<evidence type="ECO:0000313" key="1">
    <source>
        <dbReference type="EMBL" id="VVO28072.1"/>
    </source>
</evidence>